<accession>A0A543P1J5</accession>
<dbReference type="PANTHER" id="PTHR31332:SF0">
    <property type="entry name" value="7-HYDROXYMETHYL CHLOROPHYLL A REDUCTASE, CHLOROPLASTIC"/>
    <property type="match status" value="1"/>
</dbReference>
<dbReference type="RefSeq" id="WP_142027827.1">
    <property type="nucleotide sequence ID" value="NZ_VFQE01000002.1"/>
</dbReference>
<dbReference type="Pfam" id="PF04422">
    <property type="entry name" value="FrhB_FdhB_N"/>
    <property type="match status" value="1"/>
</dbReference>
<reference evidence="3 4" key="1">
    <citation type="submission" date="2019-06" db="EMBL/GenBank/DDBJ databases">
        <title>Sequencing the genomes of 1000 actinobacteria strains.</title>
        <authorList>
            <person name="Klenk H.-P."/>
        </authorList>
    </citation>
    <scope>NUCLEOTIDE SEQUENCE [LARGE SCALE GENOMIC DNA]</scope>
    <source>
        <strain evidence="3 4">DSM 46837</strain>
    </source>
</reference>
<gene>
    <name evidence="3" type="ORF">FHU33_4611</name>
</gene>
<dbReference type="InterPro" id="IPR007516">
    <property type="entry name" value="Co_F420_Hydgase/DH_bsu_N"/>
</dbReference>
<dbReference type="GO" id="GO:0090415">
    <property type="term" value="F:7-hydroxymethyl chlorophyll a reductase activity"/>
    <property type="evidence" value="ECO:0007669"/>
    <property type="project" value="TreeGrafter"/>
</dbReference>
<dbReference type="InterPro" id="IPR007525">
    <property type="entry name" value="FrhB_FdhB_C"/>
</dbReference>
<dbReference type="OrthoDB" id="3247493at2"/>
<dbReference type="Pfam" id="PF04432">
    <property type="entry name" value="FrhB_FdhB_C"/>
    <property type="match status" value="1"/>
</dbReference>
<dbReference type="AlphaFoldDB" id="A0A543P1J5"/>
<keyword evidence="4" id="KW-1185">Reference proteome</keyword>
<dbReference type="GO" id="GO:0033354">
    <property type="term" value="P:chlorophyll cycle"/>
    <property type="evidence" value="ECO:0007669"/>
    <property type="project" value="TreeGrafter"/>
</dbReference>
<dbReference type="EMBL" id="VFQE01000002">
    <property type="protein sequence ID" value="TQN37938.1"/>
    <property type="molecule type" value="Genomic_DNA"/>
</dbReference>
<feature type="domain" description="Coenzyme F420 hydrogenase/dehydrogenase beta subunit N-terminal" evidence="1">
    <location>
        <begin position="60"/>
        <end position="133"/>
    </location>
</feature>
<comment type="caution">
    <text evidence="3">The sequence shown here is derived from an EMBL/GenBank/DDBJ whole genome shotgun (WGS) entry which is preliminary data.</text>
</comment>
<dbReference type="Proteomes" id="UP000319865">
    <property type="component" value="Unassembled WGS sequence"/>
</dbReference>
<evidence type="ECO:0000259" key="1">
    <source>
        <dbReference type="Pfam" id="PF04422"/>
    </source>
</evidence>
<evidence type="ECO:0000313" key="3">
    <source>
        <dbReference type="EMBL" id="TQN37938.1"/>
    </source>
</evidence>
<proteinExistence type="predicted"/>
<feature type="domain" description="Coenzyme F420 hydrogenase/dehydrogenase beta subunit C-terminal" evidence="2">
    <location>
        <begin position="148"/>
        <end position="310"/>
    </location>
</feature>
<dbReference type="PANTHER" id="PTHR31332">
    <property type="entry name" value="7-HYDROXYMETHYL CHLOROPHYLL A REDUCTASE, CHLOROPLASTIC"/>
    <property type="match status" value="1"/>
</dbReference>
<evidence type="ECO:0000259" key="2">
    <source>
        <dbReference type="Pfam" id="PF04432"/>
    </source>
</evidence>
<sequence>MVDVPDQGRRPLVLHVNGRPADTREALACCSGVGYGHSGMPTSGVIPELAAGWGPVLELWEGYASDPDIRLAGSSGGVATALALHAVEQEGMSGVLHITARKDAPHLNETVYSSTREELMAATGSRYAPASPCERLDLVEAAPSPSVLIGKPCDIGGAALARARRPLLDEKLGLTIAIFCAGTPSTRGTLEMIRAAGVTDLDAVTGVRYRGNGWPGAAEVRSRTDRHDENVQSFTYDESWGAILQKHRQWRCHVCADHTGEMADVAVGDPWYRPTGGDPGRSLVLARTERGRAAVRRAVQAGALTLEKVEAGTLPASQMNLLRTRGSVWGRSLVLRTALLPAPRFRGMPAFRFWWRELSMEAKGQSTIGTFRRIRKKRLGTRALVMPAGRADDGPPPGDGD</sequence>
<evidence type="ECO:0000313" key="4">
    <source>
        <dbReference type="Proteomes" id="UP000319865"/>
    </source>
</evidence>
<dbReference type="InterPro" id="IPR045220">
    <property type="entry name" value="FRHB/FDHB/HCAR-like"/>
</dbReference>
<organism evidence="3 4">
    <name type="scientific">Blastococcus colisei</name>
    <dbReference type="NCBI Taxonomy" id="1564162"/>
    <lineage>
        <taxon>Bacteria</taxon>
        <taxon>Bacillati</taxon>
        <taxon>Actinomycetota</taxon>
        <taxon>Actinomycetes</taxon>
        <taxon>Geodermatophilales</taxon>
        <taxon>Geodermatophilaceae</taxon>
        <taxon>Blastococcus</taxon>
    </lineage>
</organism>
<name>A0A543P1J5_9ACTN</name>
<protein>
    <submittedName>
        <fullName evidence="3">Coenzyme F420 hydrogenase subunit beta</fullName>
    </submittedName>
</protein>